<evidence type="ECO:0000259" key="2">
    <source>
        <dbReference type="Pfam" id="PF13193"/>
    </source>
</evidence>
<accession>A0ABN2R7J1</accession>
<dbReference type="InterPro" id="IPR025110">
    <property type="entry name" value="AMP-bd_C"/>
</dbReference>
<dbReference type="SUPFAM" id="SSF56801">
    <property type="entry name" value="Acetyl-CoA synthetase-like"/>
    <property type="match status" value="1"/>
</dbReference>
<dbReference type="Gene3D" id="3.40.50.12780">
    <property type="entry name" value="N-terminal domain of ligase-like"/>
    <property type="match status" value="1"/>
</dbReference>
<proteinExistence type="predicted"/>
<dbReference type="InterPro" id="IPR000873">
    <property type="entry name" value="AMP-dep_synth/lig_dom"/>
</dbReference>
<feature type="domain" description="AMP-dependent synthetase/ligase" evidence="1">
    <location>
        <begin position="13"/>
        <end position="349"/>
    </location>
</feature>
<protein>
    <recommendedName>
        <fullName evidence="5">Amino acid adenylation domain-containing protein</fullName>
    </recommendedName>
</protein>
<evidence type="ECO:0000313" key="3">
    <source>
        <dbReference type="EMBL" id="GAA1964852.1"/>
    </source>
</evidence>
<dbReference type="InterPro" id="IPR020845">
    <property type="entry name" value="AMP-binding_CS"/>
</dbReference>
<evidence type="ECO:0000259" key="1">
    <source>
        <dbReference type="Pfam" id="PF00501"/>
    </source>
</evidence>
<dbReference type="PROSITE" id="PS00455">
    <property type="entry name" value="AMP_BINDING"/>
    <property type="match status" value="1"/>
</dbReference>
<dbReference type="Pfam" id="PF00501">
    <property type="entry name" value="AMP-binding"/>
    <property type="match status" value="1"/>
</dbReference>
<comment type="caution">
    <text evidence="3">The sequence shown here is derived from an EMBL/GenBank/DDBJ whole genome shotgun (WGS) entry which is preliminary data.</text>
</comment>
<dbReference type="Gene3D" id="3.30.300.30">
    <property type="match status" value="1"/>
</dbReference>
<organism evidence="3 4">
    <name type="scientific">Amycolatopsis minnesotensis</name>
    <dbReference type="NCBI Taxonomy" id="337894"/>
    <lineage>
        <taxon>Bacteria</taxon>
        <taxon>Bacillati</taxon>
        <taxon>Actinomycetota</taxon>
        <taxon>Actinomycetes</taxon>
        <taxon>Pseudonocardiales</taxon>
        <taxon>Pseudonocardiaceae</taxon>
        <taxon>Amycolatopsis</taxon>
    </lineage>
</organism>
<dbReference type="InterPro" id="IPR045851">
    <property type="entry name" value="AMP-bd_C_sf"/>
</dbReference>
<dbReference type="Pfam" id="PF13193">
    <property type="entry name" value="AMP-binding_C"/>
    <property type="match status" value="1"/>
</dbReference>
<dbReference type="Proteomes" id="UP001501116">
    <property type="component" value="Unassembled WGS sequence"/>
</dbReference>
<dbReference type="PANTHER" id="PTHR45527:SF1">
    <property type="entry name" value="FATTY ACID SYNTHASE"/>
    <property type="match status" value="1"/>
</dbReference>
<feature type="domain" description="AMP-binding enzyme C-terminal" evidence="2">
    <location>
        <begin position="406"/>
        <end position="482"/>
    </location>
</feature>
<dbReference type="EMBL" id="BAAANN010000015">
    <property type="protein sequence ID" value="GAA1964852.1"/>
    <property type="molecule type" value="Genomic_DNA"/>
</dbReference>
<evidence type="ECO:0000313" key="4">
    <source>
        <dbReference type="Proteomes" id="UP001501116"/>
    </source>
</evidence>
<dbReference type="PANTHER" id="PTHR45527">
    <property type="entry name" value="NONRIBOSOMAL PEPTIDE SYNTHETASE"/>
    <property type="match status" value="1"/>
</dbReference>
<gene>
    <name evidence="3" type="ORF">GCM10009754_41040</name>
</gene>
<sequence>MDDAGLVGAIAGQAKERPAAPALCWRDEEIGYGELVLRAGRARAALTALGLEPGTPVAVHAEKTPDTIALVLGALSAGHPVLLTSTTLPSDTEAHLLDKAGCRVKVSAVPSPSAGHVVDLSTSDGGTPAPLTEHDGGQDAVLFMLTSSGSTGVPKIIPLTAGGVGRFVGWASAAFFGDGPKTVLNYAPLNFDLCLLDIWTTLATGGKVVLVDARRATRAGYLHELIERHRVHLVQAVPMCYQLLLESTAGPHPAVRYVISTGDVLPPRCLRRLRGLFPGAQLYNLYGCTETNDSFLHPIDDAGADGPVPLGRPIDGVSALLVDRDGVVLEGEGVGELLVNTPFQAPGYLDAALTERAFVPHPAGRDRLRYFASGDLVRRDADGALTLLGRNDFQVKVRGSRVNTQEVERALLAHPDIPEAVVFGAPDTIAGTVLHAVVRRRTTDAPDSLAIRRHCATRLPAAAVPAVLHLVDAALPRTSTGKPDRKQIASTYSKGH</sequence>
<keyword evidence="4" id="KW-1185">Reference proteome</keyword>
<evidence type="ECO:0008006" key="5">
    <source>
        <dbReference type="Google" id="ProtNLM"/>
    </source>
</evidence>
<dbReference type="InterPro" id="IPR042099">
    <property type="entry name" value="ANL_N_sf"/>
</dbReference>
<reference evidence="3 4" key="1">
    <citation type="journal article" date="2019" name="Int. J. Syst. Evol. Microbiol.">
        <title>The Global Catalogue of Microorganisms (GCM) 10K type strain sequencing project: providing services to taxonomists for standard genome sequencing and annotation.</title>
        <authorList>
            <consortium name="The Broad Institute Genomics Platform"/>
            <consortium name="The Broad Institute Genome Sequencing Center for Infectious Disease"/>
            <person name="Wu L."/>
            <person name="Ma J."/>
        </authorList>
    </citation>
    <scope>NUCLEOTIDE SEQUENCE [LARGE SCALE GENOMIC DNA]</scope>
    <source>
        <strain evidence="3 4">JCM 14545</strain>
    </source>
</reference>
<name>A0ABN2R7J1_9PSEU</name>
<dbReference type="RefSeq" id="WP_344420910.1">
    <property type="nucleotide sequence ID" value="NZ_BAAANN010000015.1"/>
</dbReference>